<reference evidence="1 2" key="1">
    <citation type="submission" date="2023-04" db="EMBL/GenBank/DDBJ databases">
        <title>Halomonas strains isolated from rhizosphere soil.</title>
        <authorList>
            <person name="Xu L."/>
            <person name="Sun J.-Q."/>
        </authorList>
    </citation>
    <scope>NUCLEOTIDE SEQUENCE [LARGE SCALE GENOMIC DNA]</scope>
    <source>
        <strain evidence="1 2">LR5S20</strain>
    </source>
</reference>
<keyword evidence="2" id="KW-1185">Reference proteome</keyword>
<evidence type="ECO:0000313" key="1">
    <source>
        <dbReference type="EMBL" id="MDI5892190.1"/>
    </source>
</evidence>
<accession>A0ABT6V302</accession>
<sequence length="98" mass="10844">MERLPAPAMPATLTAEALRRWLSHDTLPLVEIQSLDMGYYIVPFHHREGVLTWAEGSDAMVGLPSGTHPLRDAAPGLRHTGGLHDPVIPMAWRESLAW</sequence>
<name>A0ABT6V302_9GAMM</name>
<dbReference type="RefSeq" id="WP_282736112.1">
    <property type="nucleotide sequence ID" value="NZ_JASCQP010000028.1"/>
</dbReference>
<organism evidence="1 2">
    <name type="scientific">Halomonas rhizosphaerae</name>
    <dbReference type="NCBI Taxonomy" id="3043296"/>
    <lineage>
        <taxon>Bacteria</taxon>
        <taxon>Pseudomonadati</taxon>
        <taxon>Pseudomonadota</taxon>
        <taxon>Gammaproteobacteria</taxon>
        <taxon>Oceanospirillales</taxon>
        <taxon>Halomonadaceae</taxon>
        <taxon>Halomonas</taxon>
    </lineage>
</organism>
<dbReference type="EMBL" id="JASCQP010000028">
    <property type="protein sequence ID" value="MDI5892190.1"/>
    <property type="molecule type" value="Genomic_DNA"/>
</dbReference>
<dbReference type="Proteomes" id="UP001225957">
    <property type="component" value="Unassembled WGS sequence"/>
</dbReference>
<proteinExistence type="predicted"/>
<evidence type="ECO:0000313" key="2">
    <source>
        <dbReference type="Proteomes" id="UP001225957"/>
    </source>
</evidence>
<comment type="caution">
    <text evidence="1">The sequence shown here is derived from an EMBL/GenBank/DDBJ whole genome shotgun (WGS) entry which is preliminary data.</text>
</comment>
<protein>
    <recommendedName>
        <fullName evidence="3">AraC family transcriptional regulator</fullName>
    </recommendedName>
</protein>
<gene>
    <name evidence="1" type="ORF">QLQ83_13930</name>
</gene>
<evidence type="ECO:0008006" key="3">
    <source>
        <dbReference type="Google" id="ProtNLM"/>
    </source>
</evidence>